<dbReference type="Pfam" id="PF23389">
    <property type="entry name" value="Beta-prop_WDR19_1st"/>
    <property type="match status" value="1"/>
</dbReference>
<evidence type="ECO:0000259" key="6">
    <source>
        <dbReference type="Pfam" id="PF15911"/>
    </source>
</evidence>
<dbReference type="GO" id="GO:0035721">
    <property type="term" value="P:intraciliary retrograde transport"/>
    <property type="evidence" value="ECO:0007669"/>
    <property type="project" value="InterPro"/>
</dbReference>
<comment type="caution">
    <text evidence="9">The sequence shown here is derived from an EMBL/GenBank/DDBJ whole genome shotgun (WGS) entry which is preliminary data.</text>
</comment>
<evidence type="ECO:0000256" key="5">
    <source>
        <dbReference type="ARBA" id="ARBA00023273"/>
    </source>
</evidence>
<dbReference type="InterPro" id="IPR039468">
    <property type="entry name" value="WDR19_WD40_rpt"/>
</dbReference>
<feature type="domain" description="IF140/IFT172/WDR19 TPR" evidence="8">
    <location>
        <begin position="862"/>
        <end position="1121"/>
    </location>
</feature>
<gene>
    <name evidence="9" type="ORF">NESM_000098000</name>
</gene>
<evidence type="ECO:0000256" key="3">
    <source>
        <dbReference type="ARBA" id="ARBA00022737"/>
    </source>
</evidence>
<dbReference type="Proteomes" id="UP001430356">
    <property type="component" value="Unassembled WGS sequence"/>
</dbReference>
<dbReference type="GO" id="GO:0030991">
    <property type="term" value="C:intraciliary transport particle A"/>
    <property type="evidence" value="ECO:0007669"/>
    <property type="project" value="TreeGrafter"/>
</dbReference>
<accession>A0AAW0F462</accession>
<dbReference type="Pfam" id="PF15911">
    <property type="entry name" value="Beta-prop_WDR19_2nd"/>
    <property type="match status" value="1"/>
</dbReference>
<reference evidence="9 10" key="1">
    <citation type="journal article" date="2021" name="MBio">
        <title>A New Model Trypanosomatid, Novymonas esmeraldas: Genomic Perception of Its 'Candidatus Pandoraea novymonadis' Endosymbiont.</title>
        <authorList>
            <person name="Zakharova A."/>
            <person name="Saura A."/>
            <person name="Butenko A."/>
            <person name="Podesvova L."/>
            <person name="Warmusova S."/>
            <person name="Kostygov A.Y."/>
            <person name="Nenarokova A."/>
            <person name="Lukes J."/>
            <person name="Opperdoes F.R."/>
            <person name="Yurchenko V."/>
        </authorList>
    </citation>
    <scope>NUCLEOTIDE SEQUENCE [LARGE SCALE GENOMIC DNA]</scope>
    <source>
        <strain evidence="9 10">E262AT.01</strain>
    </source>
</reference>
<evidence type="ECO:0000256" key="2">
    <source>
        <dbReference type="ARBA" id="ARBA00022574"/>
    </source>
</evidence>
<dbReference type="Gene3D" id="2.130.10.10">
    <property type="entry name" value="YVTN repeat-like/Quinoprotein amine dehydrogenase"/>
    <property type="match status" value="1"/>
</dbReference>
<feature type="domain" description="WDR19 WD40 repeat" evidence="6">
    <location>
        <begin position="363"/>
        <end position="663"/>
    </location>
</feature>
<keyword evidence="5" id="KW-0966">Cell projection</keyword>
<dbReference type="SUPFAM" id="SSF50978">
    <property type="entry name" value="WD40 repeat-like"/>
    <property type="match status" value="2"/>
</dbReference>
<dbReference type="EMBL" id="JAECZO010000005">
    <property type="protein sequence ID" value="KAK7200436.1"/>
    <property type="molecule type" value="Genomic_DNA"/>
</dbReference>
<feature type="domain" description="WDR19 first beta-propeller" evidence="7">
    <location>
        <begin position="28"/>
        <end position="338"/>
    </location>
</feature>
<dbReference type="GO" id="GO:0060271">
    <property type="term" value="P:cilium assembly"/>
    <property type="evidence" value="ECO:0007669"/>
    <property type="project" value="TreeGrafter"/>
</dbReference>
<dbReference type="PANTHER" id="PTHR14920">
    <property type="entry name" value="OSMOTIC AVOIDANCE ABNORMAL PROTEIN 1/WD REPEAT MEMBRANE PROTEIN"/>
    <property type="match status" value="1"/>
</dbReference>
<comment type="subcellular location">
    <subcellularLocation>
        <location evidence="1">Cell projection</location>
        <location evidence="1">Cilium</location>
    </subcellularLocation>
</comment>
<keyword evidence="4" id="KW-0969">Cilium</keyword>
<dbReference type="InterPro" id="IPR015943">
    <property type="entry name" value="WD40/YVTN_repeat-like_dom_sf"/>
</dbReference>
<dbReference type="InterPro" id="IPR040379">
    <property type="entry name" value="WDR19/dyf-2"/>
</dbReference>
<name>A0AAW0F462_9TRYP</name>
<evidence type="ECO:0000256" key="1">
    <source>
        <dbReference type="ARBA" id="ARBA00004138"/>
    </source>
</evidence>
<dbReference type="InterPro" id="IPR056168">
    <property type="entry name" value="TPR_IF140/IFT172/WDR19"/>
</dbReference>
<dbReference type="GO" id="GO:0005929">
    <property type="term" value="C:cilium"/>
    <property type="evidence" value="ECO:0007669"/>
    <property type="project" value="UniProtKB-SubCell"/>
</dbReference>
<keyword evidence="2" id="KW-0853">WD repeat</keyword>
<dbReference type="Pfam" id="PF24762">
    <property type="entry name" value="TPR_IF140-IFT172"/>
    <property type="match status" value="1"/>
</dbReference>
<keyword evidence="3" id="KW-0677">Repeat</keyword>
<proteinExistence type="predicted"/>
<dbReference type="PANTHER" id="PTHR14920:SF0">
    <property type="entry name" value="WD REPEAT DOMAIN 19"/>
    <property type="match status" value="1"/>
</dbReference>
<dbReference type="InterPro" id="IPR057855">
    <property type="entry name" value="Beta-prop_WDR19_1st"/>
</dbReference>
<evidence type="ECO:0000313" key="10">
    <source>
        <dbReference type="Proteomes" id="UP001430356"/>
    </source>
</evidence>
<dbReference type="InterPro" id="IPR036322">
    <property type="entry name" value="WD40_repeat_dom_sf"/>
</dbReference>
<sequence>MGLTQQFVIPNTDVGRGPAVHALHPTAPLMAVAGTKGRVLVLSKAGKVEHQFAMPNVVDMAWESGSDTLAIITSSSSVVHLYTHRTRNTDVIDTKLNDLCLLSWSRAQPQFVVTAKSGHFVLYNRSTLRLVPVVGTHSQHILSCVWTPAPDNRLLMIAADRTLSVSDAEGNTLKTIPLPSAPLSVCVSRMVGTPKRMSLAAVNLGTMVHVVELGAYATAAGQFNGEFGLITCLTAGVNGQFVVGFKSGVVGLVELSGNEVRLRSHVSISSDVVRQVNFGEGSGIVAAVAENRVRLLRLNDTGIALTGDEATFDLDGGTPLSLRWSRDGQQLLLGTDQGNSTVFTLKVLRVSASYGTLVFSFVSTRTIGVKNLQDNRLVCTVPVNSDPTFMTAGMAMLGVGAENRVSYYEYFIPNSLPYPMATAASAGAGADLSRPVSEATQQPHSTLLRTVEYPAAVVEAKVNSQLAAVVYDGRVQLHPIRDTPQAAAPAYFPQSGDTRLVSIGLSEMFFLYATTSRVSVYALHNLQQVATFTCNGGLKRAFPNPACTRVAYMDDSNNLYNLNLVTEVANKAEGYEADQKVVLWDQADATVFVTHDGRQCVTFVNTPHSRHGATCESVLVKESSNANLYTPLPPDYTPITLFRGTVVCQSSSGTLDSVPLRTHGSIFLRTPNAEAFYNNFSLNRLRWSSNNISTPQEAEDLAVKALHMLDVELAIRVYRQLSQPSLVLCLEKLRHIHEKNLLLGHVSMIMGYMKDAQNFFLRSSQPLCALEMRRDMMQWERALTLAEQLAPEEVPIISRDYAQQLEYRSEYVKALEMYQRGHRTPPTGHASTELAVTVQEVERHNEYCRQGTARCQIRTGNIADAMKIAKESTDNSFVTDCAKLCEDNQKYEEAAQLYEKAGDLERAATIYIDRCRNLKAAARLLPSIKSRNIIGLYANGKEAEGAYAEAEKAYLQAEDWDSAVRLKLEKLNDLHGAYVIVRQTRSANAAAFVAKKCQLQNEYGTAVEFLVLAKSLSEAFELAKAHDCMFHFESALLGQVQLKDGVAPLSNQADFIMIADHYDKEGKPGQAGMYYHIGGNYAKALRKYLESGQPEDIEKAVEVVGKAHSDSLTNKFIDYLMGETDGEPKDPSYIFKLYLAMGSYEKAAKTAVIIAAKEQEVGNYRGSHSTLVEAYRILQQKSIRVPNDLRRALMLLHSYVIVKDLLKIMNDENTACRMLLRVSRNIQKFTKHVVAIVTSTVLQCVKSNFKKSAFEYACYLIQNEKYRTEMEEKSRKKIEGIVRRHTKDDAVDPVEPTTPCPFCDAPVAETELDCGACKNTIPFCAVTGKHIVKSDYATTPCCGFPVIYSALLTRLKESIVCPVCGATIDMGKVNREAEPDLKALL</sequence>
<evidence type="ECO:0000259" key="7">
    <source>
        <dbReference type="Pfam" id="PF23389"/>
    </source>
</evidence>
<keyword evidence="10" id="KW-1185">Reference proteome</keyword>
<protein>
    <submittedName>
        <fullName evidence="9">Wd repeat-containing protein 19</fullName>
    </submittedName>
</protein>
<evidence type="ECO:0000259" key="8">
    <source>
        <dbReference type="Pfam" id="PF24762"/>
    </source>
</evidence>
<organism evidence="9 10">
    <name type="scientific">Novymonas esmeraldas</name>
    <dbReference type="NCBI Taxonomy" id="1808958"/>
    <lineage>
        <taxon>Eukaryota</taxon>
        <taxon>Discoba</taxon>
        <taxon>Euglenozoa</taxon>
        <taxon>Kinetoplastea</taxon>
        <taxon>Metakinetoplastina</taxon>
        <taxon>Trypanosomatida</taxon>
        <taxon>Trypanosomatidae</taxon>
        <taxon>Novymonas</taxon>
    </lineage>
</organism>
<evidence type="ECO:0000313" key="9">
    <source>
        <dbReference type="EMBL" id="KAK7200436.1"/>
    </source>
</evidence>
<evidence type="ECO:0000256" key="4">
    <source>
        <dbReference type="ARBA" id="ARBA00023069"/>
    </source>
</evidence>